<dbReference type="InterPro" id="IPR043504">
    <property type="entry name" value="Peptidase_S1_PA_chymotrypsin"/>
</dbReference>
<evidence type="ECO:0008006" key="5">
    <source>
        <dbReference type="Google" id="ProtNLM"/>
    </source>
</evidence>
<keyword evidence="3" id="KW-0732">Signal</keyword>
<sequence>MGRMIMLRNLPLLLLLLGLLTSSNWSVEATKTSNLRAEDRNNHPDEERRRIEEIASYWTAERIRDAKPWHGGHGNNSNIHGDDNKQPERRRLHVVNENREHVPFHLESEEDRYLLWMTKRQNQQDDEYDDEDDEDENISLPSFFVQCSIQHETLKDHSPHPRTTVAFASRQVDLVVQADEKDDEGLATQEQGLTLMLQYRRSSITMMEEKEEEDEEYYHITTVAHFDHHRHTWGPGQYTFRLGPLPDGEYRWTVMVESSSSSPQQLGDSLWEHFTIQMTNDDPSGDDDSAAVVVVPTMMRNLAVGMDTCSNIGKPRKCRKRRGCIYINNQCVSNPPRETTTTTTTTTAPPPPGPASGTDACSNIGKPRKCRKNPNCKYVNKQCVSSTYNPPPETTTTPAPGAIPASAFEACGNIGKPSKCRKNPNCKLVNKQCVPLAYDPPLETSTTATTTTTTTTSPPDAISASDFDACGRIGIPKKCRKNPKCKHVDKQCVPLAYDPPPETPSPTPRATTAPTTPGPTRKPTAKPTPEPTSEPTLQPTPEPTTVAPTPAPTPRLPPDNPNFPVDYISPKPGITSVGSVTFKWRIGASKQPKDVLLAIEFPDGSVGYVDRKDTDDGRDEVAVNLEEEGRYRWAIWGEYKKDKFEQGPWRPFQLKSACSVSLARYTKRDQDLHKAVGRIIFIDEKTGVGWYCSGTLVDGANDRVIIATAAHCIYHDKSFPKRVIFIPGQDDNGKDKSDFSCANDPHGCFYPKFGVISDEYRAVSDGPSQFQYDYGFYVAPDTDSGNNNGPDKASYAGNSYKSLVPMSISFDGIQEGENTYLFGYPLVDDPYLMYTQGLAETAPSYITSGGWLVSCSRLSSSASGGPWTHSNPATGKITVRAITTWGWTDGRPGMGASPYDTGGAECVYNAANAANLNSGYVVANCPK</sequence>
<evidence type="ECO:0000256" key="2">
    <source>
        <dbReference type="SAM" id="MobiDB-lite"/>
    </source>
</evidence>
<proteinExistence type="predicted"/>
<dbReference type="InterPro" id="IPR009003">
    <property type="entry name" value="Peptidase_S1_PA"/>
</dbReference>
<dbReference type="Gene3D" id="2.40.10.10">
    <property type="entry name" value="Trypsin-like serine proteases"/>
    <property type="match status" value="2"/>
</dbReference>
<dbReference type="SUPFAM" id="SSF50494">
    <property type="entry name" value="Trypsin-like serine proteases"/>
    <property type="match status" value="1"/>
</dbReference>
<gene>
    <name evidence="4" type="ORF">ACOF00016_LOCUS4490</name>
</gene>
<protein>
    <recommendedName>
        <fullName evidence="5">Peptidase S1 domain-containing protein</fullName>
    </recommendedName>
</protein>
<feature type="compositionally biased region" description="Pro residues" evidence="2">
    <location>
        <begin position="549"/>
        <end position="561"/>
    </location>
</feature>
<feature type="region of interest" description="Disordered" evidence="2">
    <location>
        <begin position="439"/>
        <end position="462"/>
    </location>
</feature>
<evidence type="ECO:0000256" key="3">
    <source>
        <dbReference type="SAM" id="SignalP"/>
    </source>
</evidence>
<feature type="signal peptide" evidence="3">
    <location>
        <begin position="1"/>
        <end position="29"/>
    </location>
</feature>
<feature type="compositionally biased region" description="Pro residues" evidence="2">
    <location>
        <begin position="497"/>
        <end position="507"/>
    </location>
</feature>
<organism evidence="4">
    <name type="scientific">Amphora coffeiformis</name>
    <dbReference type="NCBI Taxonomy" id="265554"/>
    <lineage>
        <taxon>Eukaryota</taxon>
        <taxon>Sar</taxon>
        <taxon>Stramenopiles</taxon>
        <taxon>Ochrophyta</taxon>
        <taxon>Bacillariophyta</taxon>
        <taxon>Bacillariophyceae</taxon>
        <taxon>Bacillariophycidae</taxon>
        <taxon>Thalassiophysales</taxon>
        <taxon>Catenulaceae</taxon>
        <taxon>Amphora</taxon>
    </lineage>
</organism>
<feature type="compositionally biased region" description="Low complexity" evidence="2">
    <location>
        <begin position="508"/>
        <end position="525"/>
    </location>
</feature>
<feature type="region of interest" description="Disordered" evidence="2">
    <location>
        <begin position="496"/>
        <end position="562"/>
    </location>
</feature>
<feature type="region of interest" description="Disordered" evidence="2">
    <location>
        <begin position="68"/>
        <end position="87"/>
    </location>
</feature>
<evidence type="ECO:0000256" key="1">
    <source>
        <dbReference type="ARBA" id="ARBA00023026"/>
    </source>
</evidence>
<evidence type="ECO:0000313" key="4">
    <source>
        <dbReference type="EMBL" id="CAE0406639.1"/>
    </source>
</evidence>
<accession>A0A7S3KZZ7</accession>
<dbReference type="EMBL" id="HBIM01005273">
    <property type="protein sequence ID" value="CAE0406639.1"/>
    <property type="molecule type" value="Transcribed_RNA"/>
</dbReference>
<feature type="compositionally biased region" description="Low complexity" evidence="2">
    <location>
        <begin position="444"/>
        <end position="457"/>
    </location>
</feature>
<feature type="chain" id="PRO_5031112385" description="Peptidase S1 domain-containing protein" evidence="3">
    <location>
        <begin position="30"/>
        <end position="927"/>
    </location>
</feature>
<feature type="region of interest" description="Disordered" evidence="2">
    <location>
        <begin position="335"/>
        <end position="360"/>
    </location>
</feature>
<feature type="compositionally biased region" description="Pro residues" evidence="2">
    <location>
        <begin position="526"/>
        <end position="542"/>
    </location>
</feature>
<name>A0A7S3KZZ7_9STRA</name>
<reference evidence="4" key="1">
    <citation type="submission" date="2021-01" db="EMBL/GenBank/DDBJ databases">
        <authorList>
            <person name="Corre E."/>
            <person name="Pelletier E."/>
            <person name="Niang G."/>
            <person name="Scheremetjew M."/>
            <person name="Finn R."/>
            <person name="Kale V."/>
            <person name="Holt S."/>
            <person name="Cochrane G."/>
            <person name="Meng A."/>
            <person name="Brown T."/>
            <person name="Cohen L."/>
        </authorList>
    </citation>
    <scope>NUCLEOTIDE SEQUENCE</scope>
    <source>
        <strain evidence="4">CCMP127</strain>
    </source>
</reference>
<keyword evidence="1" id="KW-0843">Virulence</keyword>
<dbReference type="AlphaFoldDB" id="A0A7S3KZZ7"/>